<comment type="function">
    <text evidence="5">Plays a role in transport between endoplasmic reticulum and Golgi.</text>
</comment>
<dbReference type="GO" id="GO:0030134">
    <property type="term" value="C:COPII-coated ER to Golgi transport vesicle"/>
    <property type="evidence" value="ECO:0007669"/>
    <property type="project" value="TreeGrafter"/>
</dbReference>
<dbReference type="InterPro" id="IPR045888">
    <property type="entry name" value="Erv"/>
</dbReference>
<sequence length="391" mass="44109">MNGFADHGLDEAAFGEKRGFSSNLQTFDAFPKTKPDYTRRSSTGGYATIVLFAISTLLSFSELLRWHQGRETHLFSVEKGVSHDLQINIDIVIPMRCEDLHVNVQDASGDRILAGDALTKDRTGWNHWVNSKSLHVFDSGDLARQRDEEEDTHPEHVVGEVMKKKRKRKFKKTPKGWWNGDQEACRIYGSLEGNKVQGDFHITARGHGYMEFGEHLDHGAFNFTHLISELSFGPHYPSLLNPLDHTLANTNLHFYKFQYYLSVVPTIYTTTAAPAHLNPYRPAPTADRNTIYTNQYAATSQSHEVPERAVPGIFFKFDIEPILLTVRAERDGFLRALVRIVNVVSGVLVGGGWCYQLFGWASRDVMGSKKREFGNGVLTGRAEKGYEDEAD</sequence>
<keyword evidence="5" id="KW-0931">ER-Golgi transport</keyword>
<dbReference type="GO" id="GO:0005789">
    <property type="term" value="C:endoplasmic reticulum membrane"/>
    <property type="evidence" value="ECO:0007669"/>
    <property type="project" value="UniProtKB-SubCell"/>
</dbReference>
<dbReference type="Proteomes" id="UP000664521">
    <property type="component" value="Unassembled WGS sequence"/>
</dbReference>
<dbReference type="GO" id="GO:0033116">
    <property type="term" value="C:endoplasmic reticulum-Golgi intermediate compartment membrane"/>
    <property type="evidence" value="ECO:0007669"/>
    <property type="project" value="UniProtKB-SubCell"/>
</dbReference>
<feature type="transmembrane region" description="Helical" evidence="5">
    <location>
        <begin position="336"/>
        <end position="358"/>
    </location>
</feature>
<evidence type="ECO:0000256" key="3">
    <source>
        <dbReference type="ARBA" id="ARBA00022989"/>
    </source>
</evidence>
<comment type="similarity">
    <text evidence="5">Belongs to the ERGIC family.</text>
</comment>
<protein>
    <recommendedName>
        <fullName evidence="5">Endoplasmic reticulum-Golgi intermediate compartment protein</fullName>
    </recommendedName>
</protein>
<evidence type="ECO:0000256" key="1">
    <source>
        <dbReference type="ARBA" id="ARBA00004370"/>
    </source>
</evidence>
<dbReference type="OrthoDB" id="5541786at2759"/>
<dbReference type="GO" id="GO:0006890">
    <property type="term" value="P:retrograde vesicle-mediated transport, Golgi to endoplasmic reticulum"/>
    <property type="evidence" value="ECO:0007669"/>
    <property type="project" value="TreeGrafter"/>
</dbReference>
<evidence type="ECO:0000259" key="6">
    <source>
        <dbReference type="Pfam" id="PF07970"/>
    </source>
</evidence>
<accession>A0A8H3EFX9</accession>
<evidence type="ECO:0000313" key="9">
    <source>
        <dbReference type="Proteomes" id="UP000664521"/>
    </source>
</evidence>
<evidence type="ECO:0000256" key="4">
    <source>
        <dbReference type="ARBA" id="ARBA00023136"/>
    </source>
</evidence>
<name>A0A8H3EFX9_9LECA</name>
<dbReference type="PANTHER" id="PTHR10984:SF81">
    <property type="entry name" value="ER-DERIVED VESICLES PROTEIN ERV41"/>
    <property type="match status" value="1"/>
</dbReference>
<reference evidence="8" key="1">
    <citation type="submission" date="2021-03" db="EMBL/GenBank/DDBJ databases">
        <authorList>
            <person name="Tagirdzhanova G."/>
        </authorList>
    </citation>
    <scope>NUCLEOTIDE SEQUENCE</scope>
</reference>
<dbReference type="InterPro" id="IPR012936">
    <property type="entry name" value="Erv_C"/>
</dbReference>
<dbReference type="EMBL" id="CAJPDS010000001">
    <property type="protein sequence ID" value="CAF9903242.1"/>
    <property type="molecule type" value="Genomic_DNA"/>
</dbReference>
<keyword evidence="3 5" id="KW-1133">Transmembrane helix</keyword>
<evidence type="ECO:0000259" key="7">
    <source>
        <dbReference type="Pfam" id="PF13850"/>
    </source>
</evidence>
<feature type="domain" description="Endoplasmic reticulum vesicle transporter N-terminal" evidence="7">
    <location>
        <begin position="24"/>
        <end position="112"/>
    </location>
</feature>
<proteinExistence type="inferred from homology"/>
<evidence type="ECO:0000256" key="2">
    <source>
        <dbReference type="ARBA" id="ARBA00022692"/>
    </source>
</evidence>
<comment type="subcellular location">
    <subcellularLocation>
        <location evidence="5">Endoplasmic reticulum membrane</location>
        <topology evidence="5">Multi-pass membrane protein</topology>
    </subcellularLocation>
    <subcellularLocation>
        <location evidence="5">Endoplasmic reticulum-Golgi intermediate compartment membrane</location>
        <topology evidence="5">Multi-pass membrane protein</topology>
    </subcellularLocation>
    <subcellularLocation>
        <location evidence="5">Golgi apparatus membrane</location>
        <topology evidence="5">Multi-pass membrane protein</topology>
    </subcellularLocation>
    <subcellularLocation>
        <location evidence="1">Membrane</location>
    </subcellularLocation>
</comment>
<keyword evidence="9" id="KW-1185">Reference proteome</keyword>
<evidence type="ECO:0000313" key="8">
    <source>
        <dbReference type="EMBL" id="CAF9903242.1"/>
    </source>
</evidence>
<comment type="caution">
    <text evidence="8">The sequence shown here is derived from an EMBL/GenBank/DDBJ whole genome shotgun (WGS) entry which is preliminary data.</text>
</comment>
<dbReference type="InterPro" id="IPR039542">
    <property type="entry name" value="Erv_N"/>
</dbReference>
<gene>
    <name evidence="8" type="ORF">HETSPECPRED_000173</name>
</gene>
<feature type="domain" description="Endoplasmic reticulum vesicle transporter C-terminal" evidence="6">
    <location>
        <begin position="181"/>
        <end position="349"/>
    </location>
</feature>
<keyword evidence="4 5" id="KW-0472">Membrane</keyword>
<keyword evidence="5" id="KW-0256">Endoplasmic reticulum</keyword>
<dbReference type="GO" id="GO:0006888">
    <property type="term" value="P:endoplasmic reticulum to Golgi vesicle-mediated transport"/>
    <property type="evidence" value="ECO:0007669"/>
    <property type="project" value="UniProtKB-UniRule"/>
</dbReference>
<dbReference type="AlphaFoldDB" id="A0A8H3EFX9"/>
<keyword evidence="2 5" id="KW-0812">Transmembrane</keyword>
<dbReference type="PANTHER" id="PTHR10984">
    <property type="entry name" value="ENDOPLASMIC RETICULUM-GOLGI INTERMEDIATE COMPARTMENT PROTEIN"/>
    <property type="match status" value="1"/>
</dbReference>
<evidence type="ECO:0000256" key="5">
    <source>
        <dbReference type="RuleBase" id="RU369013"/>
    </source>
</evidence>
<keyword evidence="5" id="KW-0333">Golgi apparatus</keyword>
<dbReference type="Pfam" id="PF07970">
    <property type="entry name" value="COPIIcoated_ERV"/>
    <property type="match status" value="1"/>
</dbReference>
<dbReference type="Pfam" id="PF13850">
    <property type="entry name" value="ERGIC_N"/>
    <property type="match status" value="1"/>
</dbReference>
<organism evidence="8 9">
    <name type="scientific">Heterodermia speciosa</name>
    <dbReference type="NCBI Taxonomy" id="116794"/>
    <lineage>
        <taxon>Eukaryota</taxon>
        <taxon>Fungi</taxon>
        <taxon>Dikarya</taxon>
        <taxon>Ascomycota</taxon>
        <taxon>Pezizomycotina</taxon>
        <taxon>Lecanoromycetes</taxon>
        <taxon>OSLEUM clade</taxon>
        <taxon>Lecanoromycetidae</taxon>
        <taxon>Caliciales</taxon>
        <taxon>Physciaceae</taxon>
        <taxon>Heterodermia</taxon>
    </lineage>
</organism>
<keyword evidence="5" id="KW-0813">Transport</keyword>
<dbReference type="GO" id="GO:0000139">
    <property type="term" value="C:Golgi membrane"/>
    <property type="evidence" value="ECO:0007669"/>
    <property type="project" value="UniProtKB-SubCell"/>
</dbReference>
<feature type="transmembrane region" description="Helical" evidence="5">
    <location>
        <begin position="44"/>
        <end position="64"/>
    </location>
</feature>